<protein>
    <submittedName>
        <fullName evidence="2">Uncharacterized protein</fullName>
    </submittedName>
</protein>
<evidence type="ECO:0000256" key="1">
    <source>
        <dbReference type="ARBA" id="ARBA00005437"/>
    </source>
</evidence>
<sequence length="239" mass="27530">MGKITFCNNCGEEIKNLSQKFCEKCGSSVQFNEQQREQAPKPIGTPTSISSVMQPYDHPGGLFDLNRNYYVLKEKYWDWGSGDILDENYQVIGKMKRVILSIRRRVELRELDGTISATIHAKIISARGAQDLKDPQGNLVARIKKKIFSIFRPKFFLEDAQGTRWYEAQGKFMGWSYKVTDMSGNLIAEIEKADKWRDIFLGGLFDFKDTYALRILDNVTDRRILLGFVLSIDNVLHDR</sequence>
<proteinExistence type="inferred from homology"/>
<comment type="caution">
    <text evidence="2">The sequence shown here is derived from an EMBL/GenBank/DDBJ whole genome shotgun (WGS) entry which is preliminary data.</text>
</comment>
<comment type="similarity">
    <text evidence="1">Belongs to the LOR family.</text>
</comment>
<dbReference type="SUPFAM" id="SSF54518">
    <property type="entry name" value="Tubby C-terminal domain-like"/>
    <property type="match status" value="1"/>
</dbReference>
<dbReference type="InterPro" id="IPR038595">
    <property type="entry name" value="LOR_sf"/>
</dbReference>
<dbReference type="EMBL" id="LAZR01042021">
    <property type="protein sequence ID" value="KKL10543.1"/>
    <property type="molecule type" value="Genomic_DNA"/>
</dbReference>
<dbReference type="InterPro" id="IPR007612">
    <property type="entry name" value="LOR"/>
</dbReference>
<reference evidence="2" key="1">
    <citation type="journal article" date="2015" name="Nature">
        <title>Complex archaea that bridge the gap between prokaryotes and eukaryotes.</title>
        <authorList>
            <person name="Spang A."/>
            <person name="Saw J.H."/>
            <person name="Jorgensen S.L."/>
            <person name="Zaremba-Niedzwiedzka K."/>
            <person name="Martijn J."/>
            <person name="Lind A.E."/>
            <person name="van Eijk R."/>
            <person name="Schleper C."/>
            <person name="Guy L."/>
            <person name="Ettema T.J."/>
        </authorList>
    </citation>
    <scope>NUCLEOTIDE SEQUENCE</scope>
</reference>
<dbReference type="Pfam" id="PF04525">
    <property type="entry name" value="LOR"/>
    <property type="match status" value="1"/>
</dbReference>
<dbReference type="AlphaFoldDB" id="A0A0F9DEZ0"/>
<dbReference type="InterPro" id="IPR025659">
    <property type="entry name" value="Tubby-like_C"/>
</dbReference>
<name>A0A0F9DEZ0_9ZZZZ</name>
<organism evidence="2">
    <name type="scientific">marine sediment metagenome</name>
    <dbReference type="NCBI Taxonomy" id="412755"/>
    <lineage>
        <taxon>unclassified sequences</taxon>
        <taxon>metagenomes</taxon>
        <taxon>ecological metagenomes</taxon>
    </lineage>
</organism>
<accession>A0A0F9DEZ0</accession>
<dbReference type="Gene3D" id="2.40.160.200">
    <property type="entry name" value="LURP1-related"/>
    <property type="match status" value="1"/>
</dbReference>
<gene>
    <name evidence="2" type="ORF">LCGC14_2554760</name>
</gene>
<evidence type="ECO:0000313" key="2">
    <source>
        <dbReference type="EMBL" id="KKL10543.1"/>
    </source>
</evidence>